<dbReference type="Proteomes" id="UP000286287">
    <property type="component" value="Unassembled WGS sequence"/>
</dbReference>
<organism evidence="2 3">
    <name type="scientific">Deinococcus cavernae</name>
    <dbReference type="NCBI Taxonomy" id="2320857"/>
    <lineage>
        <taxon>Bacteria</taxon>
        <taxon>Thermotogati</taxon>
        <taxon>Deinococcota</taxon>
        <taxon>Deinococci</taxon>
        <taxon>Deinococcales</taxon>
        <taxon>Deinococcaceae</taxon>
        <taxon>Deinococcus</taxon>
    </lineage>
</organism>
<name>A0A418VHS2_9DEIO</name>
<dbReference type="AlphaFoldDB" id="A0A418VHS2"/>
<dbReference type="SUPFAM" id="SSF46689">
    <property type="entry name" value="Homeodomain-like"/>
    <property type="match status" value="1"/>
</dbReference>
<accession>A0A418VHS2</accession>
<gene>
    <name evidence="2" type="ORF">D3875_01175</name>
</gene>
<dbReference type="Pfam" id="PF02796">
    <property type="entry name" value="HTH_7"/>
    <property type="match status" value="1"/>
</dbReference>
<evidence type="ECO:0000313" key="2">
    <source>
        <dbReference type="EMBL" id="RJF75689.1"/>
    </source>
</evidence>
<evidence type="ECO:0000259" key="1">
    <source>
        <dbReference type="Pfam" id="PF02796"/>
    </source>
</evidence>
<reference evidence="2 3" key="1">
    <citation type="submission" date="2018-09" db="EMBL/GenBank/DDBJ databases">
        <authorList>
            <person name="Zhu H."/>
        </authorList>
    </citation>
    <scope>NUCLEOTIDE SEQUENCE [LARGE SCALE GENOMIC DNA]</scope>
    <source>
        <strain evidence="2 3">K2S05-167</strain>
    </source>
</reference>
<keyword evidence="3" id="KW-1185">Reference proteome</keyword>
<proteinExistence type="predicted"/>
<evidence type="ECO:0000313" key="3">
    <source>
        <dbReference type="Proteomes" id="UP000286287"/>
    </source>
</evidence>
<dbReference type="Gene3D" id="1.10.10.60">
    <property type="entry name" value="Homeodomain-like"/>
    <property type="match status" value="1"/>
</dbReference>
<dbReference type="OrthoDB" id="74202at2"/>
<dbReference type="EMBL" id="QYUJ01000004">
    <property type="protein sequence ID" value="RJF75689.1"/>
    <property type="molecule type" value="Genomic_DNA"/>
</dbReference>
<dbReference type="InterPro" id="IPR006120">
    <property type="entry name" value="Resolvase_HTH_dom"/>
</dbReference>
<dbReference type="InterPro" id="IPR009057">
    <property type="entry name" value="Homeodomain-like_sf"/>
</dbReference>
<protein>
    <recommendedName>
        <fullName evidence="1">Resolvase HTH domain-containing protein</fullName>
    </recommendedName>
</protein>
<comment type="caution">
    <text evidence="2">The sequence shown here is derived from an EMBL/GenBank/DDBJ whole genome shotgun (WGS) entry which is preliminary data.</text>
</comment>
<sequence length="193" mass="21084">MLNASCTDLASILVGAGASLAIKRIGTLSGSKLCITLEGERGRFVFVASITEVLECEVESPATPYREKRTGERDSLMHTAIEQGWTADTLQAHGLPPYLDEKWLRKALETHGSFAEIQRVYGYCDSALSRAAYKFNIMRRPHIDDKVKQQAARMLAEGQSAASIARQLGISKPTVLRLNKSCRTKSPQSTGAA</sequence>
<feature type="domain" description="Resolvase HTH" evidence="1">
    <location>
        <begin position="139"/>
        <end position="177"/>
    </location>
</feature>
<dbReference type="RefSeq" id="WP_119760299.1">
    <property type="nucleotide sequence ID" value="NZ_QYUJ01000004.1"/>
</dbReference>